<reference evidence="11" key="1">
    <citation type="submission" date="2018-06" db="EMBL/GenBank/DDBJ databases">
        <authorList>
            <person name="Zhirakovskaya E."/>
        </authorList>
    </citation>
    <scope>NUCLEOTIDE SEQUENCE</scope>
</reference>
<dbReference type="InterPro" id="IPR050324">
    <property type="entry name" value="CDP-alcohol_PTase-I"/>
</dbReference>
<evidence type="ECO:0000256" key="9">
    <source>
        <dbReference type="ARBA" id="ARBA00023264"/>
    </source>
</evidence>
<evidence type="ECO:0000256" key="4">
    <source>
        <dbReference type="ARBA" id="ARBA00022692"/>
    </source>
</evidence>
<dbReference type="Pfam" id="PF01066">
    <property type="entry name" value="CDP-OH_P_transf"/>
    <property type="match status" value="1"/>
</dbReference>
<feature type="transmembrane region" description="Helical" evidence="10">
    <location>
        <begin position="61"/>
        <end position="79"/>
    </location>
</feature>
<dbReference type="InterPro" id="IPR000462">
    <property type="entry name" value="CDP-OH_P_trans"/>
</dbReference>
<dbReference type="AlphaFoldDB" id="A0A3B1E145"/>
<keyword evidence="7 10" id="KW-0472">Membrane</keyword>
<keyword evidence="4 10" id="KW-0812">Transmembrane</keyword>
<dbReference type="Gene3D" id="1.20.120.1760">
    <property type="match status" value="1"/>
</dbReference>
<dbReference type="EMBL" id="UOGK01000623">
    <property type="protein sequence ID" value="VAX41990.1"/>
    <property type="molecule type" value="Genomic_DNA"/>
</dbReference>
<feature type="transmembrane region" description="Helical" evidence="10">
    <location>
        <begin position="200"/>
        <end position="219"/>
    </location>
</feature>
<feature type="transmembrane region" description="Helical" evidence="10">
    <location>
        <begin position="85"/>
        <end position="104"/>
    </location>
</feature>
<dbReference type="InterPro" id="IPR043130">
    <property type="entry name" value="CDP-OH_PTrfase_TM_dom"/>
</dbReference>
<evidence type="ECO:0000313" key="11">
    <source>
        <dbReference type="EMBL" id="VAX41990.1"/>
    </source>
</evidence>
<dbReference type="GO" id="GO:0046474">
    <property type="term" value="P:glycerophospholipid biosynthetic process"/>
    <property type="evidence" value="ECO:0007669"/>
    <property type="project" value="TreeGrafter"/>
</dbReference>
<evidence type="ECO:0000256" key="2">
    <source>
        <dbReference type="ARBA" id="ARBA00022516"/>
    </source>
</evidence>
<dbReference type="GO" id="GO:0008444">
    <property type="term" value="F:CDP-diacylglycerol-glycerol-3-phosphate 3-phosphatidyltransferase activity"/>
    <property type="evidence" value="ECO:0007669"/>
    <property type="project" value="UniProtKB-EC"/>
</dbReference>
<proteinExistence type="predicted"/>
<protein>
    <submittedName>
        <fullName evidence="11">CDP-diacylglycerol--glycerol-3-phosphate 3-phosphatidyltransferase</fullName>
        <ecNumber evidence="11">2.7.8.5</ecNumber>
    </submittedName>
</protein>
<keyword evidence="3 11" id="KW-0808">Transferase</keyword>
<gene>
    <name evidence="11" type="ORF">MNBD_PLANCTO03-349</name>
</gene>
<keyword evidence="8" id="KW-0594">Phospholipid biosynthesis</keyword>
<name>A0A3B1E145_9ZZZZ</name>
<accession>A0A3B1E145</accession>
<keyword evidence="2" id="KW-0444">Lipid biosynthesis</keyword>
<organism evidence="11">
    <name type="scientific">hydrothermal vent metagenome</name>
    <dbReference type="NCBI Taxonomy" id="652676"/>
    <lineage>
        <taxon>unclassified sequences</taxon>
        <taxon>metagenomes</taxon>
        <taxon>ecological metagenomes</taxon>
    </lineage>
</organism>
<evidence type="ECO:0000256" key="7">
    <source>
        <dbReference type="ARBA" id="ARBA00023136"/>
    </source>
</evidence>
<feature type="transmembrane region" description="Helical" evidence="10">
    <location>
        <begin position="161"/>
        <end position="179"/>
    </location>
</feature>
<dbReference type="PROSITE" id="PS00379">
    <property type="entry name" value="CDP_ALCOHOL_P_TRANSF"/>
    <property type="match status" value="1"/>
</dbReference>
<evidence type="ECO:0000256" key="5">
    <source>
        <dbReference type="ARBA" id="ARBA00022989"/>
    </source>
</evidence>
<dbReference type="PANTHER" id="PTHR14269:SF62">
    <property type="entry name" value="CDP-DIACYLGLYCEROL--GLYCEROL-3-PHOSPHATE 3-PHOSPHATIDYLTRANSFERASE 1, CHLOROPLASTIC"/>
    <property type="match status" value="1"/>
</dbReference>
<feature type="transmembrane region" description="Helical" evidence="10">
    <location>
        <begin position="125"/>
        <end position="149"/>
    </location>
</feature>
<keyword evidence="6" id="KW-0443">Lipid metabolism</keyword>
<evidence type="ECO:0000256" key="1">
    <source>
        <dbReference type="ARBA" id="ARBA00004141"/>
    </source>
</evidence>
<dbReference type="InterPro" id="IPR048254">
    <property type="entry name" value="CDP_ALCOHOL_P_TRANSF_CS"/>
</dbReference>
<evidence type="ECO:0000256" key="10">
    <source>
        <dbReference type="SAM" id="Phobius"/>
    </source>
</evidence>
<keyword evidence="5 10" id="KW-1133">Transmembrane helix</keyword>
<evidence type="ECO:0000256" key="6">
    <source>
        <dbReference type="ARBA" id="ARBA00023098"/>
    </source>
</evidence>
<evidence type="ECO:0000256" key="3">
    <source>
        <dbReference type="ARBA" id="ARBA00022679"/>
    </source>
</evidence>
<comment type="subcellular location">
    <subcellularLocation>
        <location evidence="1">Membrane</location>
        <topology evidence="1">Multi-pass membrane protein</topology>
    </subcellularLocation>
</comment>
<evidence type="ECO:0000256" key="8">
    <source>
        <dbReference type="ARBA" id="ARBA00023209"/>
    </source>
</evidence>
<feature type="non-terminal residue" evidence="11">
    <location>
        <position position="226"/>
    </location>
</feature>
<dbReference type="EC" id="2.7.8.5" evidence="11"/>
<sequence>MEPLAQARGRPRPTPRLREGLHIGHLIYHLPPRSPTHPHPIPSAVPDSPPPPNRPTWLPNALVWLRLVLAAVFVGLLAGNPLDSPGILLAATGIFILAALTDMLDGKLARAWDCVSRFGRIMDSFADKILVLGAFVCLAGPTFAVTSIVDGQPTHFQSSGVYPWMVVLILGRELLITSLRGLIEGEGGDFSAIWAGKWKMVAQSVAVPVILLVLALAPWQPGNMGR</sequence>
<dbReference type="GO" id="GO:0016020">
    <property type="term" value="C:membrane"/>
    <property type="evidence" value="ECO:0007669"/>
    <property type="project" value="UniProtKB-SubCell"/>
</dbReference>
<dbReference type="PANTHER" id="PTHR14269">
    <property type="entry name" value="CDP-DIACYLGLYCEROL--GLYCEROL-3-PHOSPHATE 3-PHOSPHATIDYLTRANSFERASE-RELATED"/>
    <property type="match status" value="1"/>
</dbReference>
<keyword evidence="9" id="KW-1208">Phospholipid metabolism</keyword>